<keyword evidence="1" id="KW-0472">Membrane</keyword>
<evidence type="ECO:0000313" key="3">
    <source>
        <dbReference type="Proteomes" id="UP000326565"/>
    </source>
</evidence>
<dbReference type="GO" id="GO:0016757">
    <property type="term" value="F:glycosyltransferase activity"/>
    <property type="evidence" value="ECO:0007669"/>
    <property type="project" value="UniProtKB-KW"/>
</dbReference>
<sequence length="526" mass="59597">MSSRLLHPDEYELETRSSVDSQGSFNLDEADFESQIPPRPRRLLRRVPFLSRVFASTYSGYRRLKPSRPLISASTRPSCFRRLLVRRACFYLHTIVGVIFALLILTAILRPSYTRLPPHYSSLQYAVSHSTHSGRGNVRNEKVFIAVSLYDRGGKLAQGQWGSTVLRLIDLLGEDNVFLSVYENDSGPEGESALRALEKQVKCNKSIVIEEHFNLNSLPRVTIPGGSKRTKRIDYLAEVRNRALRPLDESETRYDKLLYLNDVVFDPIDALQLLFSTNVDDNGIAQYRAACAVDFSNPFKFYDTYATRDLQGYGVGLPFFPWFTTAGEGQSRQDVLAGKDAVRVRSCWGGMVAFDAHFFQGGKKPTVEMGRDQFPARFRSAPDLFWEASECCLIHADIQNPPSLNADEIADSEIYMNPFVRVAYDGRTLSWLRTTRRFEKLYSFIHDIGSRLVGMPWFNPRRAEVRGQAVEETVWVPDAKVNEKGSFQTVTRIAGSDGYCGRRGLQVIVEHRKEGQDGFESVPVPT</sequence>
<evidence type="ECO:0000256" key="1">
    <source>
        <dbReference type="SAM" id="Phobius"/>
    </source>
</evidence>
<feature type="transmembrane region" description="Helical" evidence="1">
    <location>
        <begin position="90"/>
        <end position="109"/>
    </location>
</feature>
<organism evidence="2 3">
    <name type="scientific">Aspergillus leporis</name>
    <dbReference type="NCBI Taxonomy" id="41062"/>
    <lineage>
        <taxon>Eukaryota</taxon>
        <taxon>Fungi</taxon>
        <taxon>Dikarya</taxon>
        <taxon>Ascomycota</taxon>
        <taxon>Pezizomycotina</taxon>
        <taxon>Eurotiomycetes</taxon>
        <taxon>Eurotiomycetidae</taxon>
        <taxon>Eurotiales</taxon>
        <taxon>Aspergillaceae</taxon>
        <taxon>Aspergillus</taxon>
        <taxon>Aspergillus subgen. Circumdati</taxon>
    </lineage>
</organism>
<dbReference type="AlphaFoldDB" id="A0A5N5X3G4"/>
<dbReference type="PANTHER" id="PTHR34144">
    <property type="entry name" value="CHROMOSOME 8, WHOLE GENOME SHOTGUN SEQUENCE"/>
    <property type="match status" value="1"/>
</dbReference>
<dbReference type="Proteomes" id="UP000326565">
    <property type="component" value="Unassembled WGS sequence"/>
</dbReference>
<keyword evidence="2" id="KW-0808">Transferase</keyword>
<keyword evidence="3" id="KW-1185">Reference proteome</keyword>
<name>A0A5N5X3G4_9EURO</name>
<evidence type="ECO:0000313" key="2">
    <source>
        <dbReference type="EMBL" id="KAB8074545.1"/>
    </source>
</evidence>
<dbReference type="InterPro" id="IPR021047">
    <property type="entry name" value="Mannosyltransferase_CMT1"/>
</dbReference>
<keyword evidence="1" id="KW-0812">Transmembrane</keyword>
<dbReference type="OrthoDB" id="262547at2759"/>
<keyword evidence="2" id="KW-0328">Glycosyltransferase</keyword>
<dbReference type="Pfam" id="PF11735">
    <property type="entry name" value="CAP59_mtransfer"/>
    <property type="match status" value="1"/>
</dbReference>
<keyword evidence="1" id="KW-1133">Transmembrane helix</keyword>
<reference evidence="2 3" key="1">
    <citation type="submission" date="2019-04" db="EMBL/GenBank/DDBJ databases">
        <title>Friends and foes A comparative genomics study of 23 Aspergillus species from section Flavi.</title>
        <authorList>
            <consortium name="DOE Joint Genome Institute"/>
            <person name="Kjaerbolling I."/>
            <person name="Vesth T."/>
            <person name="Frisvad J.C."/>
            <person name="Nybo J.L."/>
            <person name="Theobald S."/>
            <person name="Kildgaard S."/>
            <person name="Isbrandt T."/>
            <person name="Kuo A."/>
            <person name="Sato A."/>
            <person name="Lyhne E.K."/>
            <person name="Kogle M.E."/>
            <person name="Wiebenga A."/>
            <person name="Kun R.S."/>
            <person name="Lubbers R.J."/>
            <person name="Makela M.R."/>
            <person name="Barry K."/>
            <person name="Chovatia M."/>
            <person name="Clum A."/>
            <person name="Daum C."/>
            <person name="Haridas S."/>
            <person name="He G."/>
            <person name="LaButti K."/>
            <person name="Lipzen A."/>
            <person name="Mondo S."/>
            <person name="Riley R."/>
            <person name="Salamov A."/>
            <person name="Simmons B.A."/>
            <person name="Magnuson J.K."/>
            <person name="Henrissat B."/>
            <person name="Mortensen U.H."/>
            <person name="Larsen T.O."/>
            <person name="Devries R.P."/>
            <person name="Grigoriev I.V."/>
            <person name="Machida M."/>
            <person name="Baker S.E."/>
            <person name="Andersen M.R."/>
        </authorList>
    </citation>
    <scope>NUCLEOTIDE SEQUENCE [LARGE SCALE GENOMIC DNA]</scope>
    <source>
        <strain evidence="2 3">CBS 151.66</strain>
    </source>
</reference>
<accession>A0A5N5X3G4</accession>
<dbReference type="EMBL" id="ML732208">
    <property type="protein sequence ID" value="KAB8074545.1"/>
    <property type="molecule type" value="Genomic_DNA"/>
</dbReference>
<protein>
    <submittedName>
        <fullName evidence="2">Cryptococcal mannosyltransferase 1-domain-containing protein</fullName>
    </submittedName>
</protein>
<dbReference type="PANTHER" id="PTHR34144:SF8">
    <property type="entry name" value="GLYCOSYLTRANSFERASE FAMILY 69 PROTEIN"/>
    <property type="match status" value="1"/>
</dbReference>
<proteinExistence type="predicted"/>
<gene>
    <name evidence="2" type="ORF">BDV29DRAFT_173490</name>
</gene>